<evidence type="ECO:0000256" key="4">
    <source>
        <dbReference type="ARBA" id="ARBA00022701"/>
    </source>
</evidence>
<dbReference type="PANTHER" id="PTHR19336:SF9">
    <property type="entry name" value="SPINDLE POLE BODY PROTEIN PPC89"/>
    <property type="match status" value="1"/>
</dbReference>
<evidence type="ECO:0000259" key="10">
    <source>
        <dbReference type="Pfam" id="PF14073"/>
    </source>
</evidence>
<proteinExistence type="evidence at transcript level"/>
<feature type="region of interest" description="Disordered" evidence="8">
    <location>
        <begin position="445"/>
        <end position="496"/>
    </location>
</feature>
<feature type="coiled-coil region" evidence="7">
    <location>
        <begin position="130"/>
        <end position="230"/>
    </location>
</feature>
<evidence type="ECO:0000256" key="7">
    <source>
        <dbReference type="SAM" id="Coils"/>
    </source>
</evidence>
<feature type="domain" description="Cep57 centrosome microtubule-binding" evidence="9">
    <location>
        <begin position="368"/>
        <end position="439"/>
    </location>
</feature>
<feature type="region of interest" description="Disordered" evidence="8">
    <location>
        <begin position="110"/>
        <end position="129"/>
    </location>
</feature>
<keyword evidence="3" id="KW-0963">Cytoplasm</keyword>
<dbReference type="InterPro" id="IPR025913">
    <property type="entry name" value="Cep57_CLD"/>
</dbReference>
<keyword evidence="5 7" id="KW-0175">Coiled coil</keyword>
<dbReference type="AlphaFoldDB" id="A0A6F9D8C2"/>
<name>A0A6F9D8C2_9ASCI</name>
<dbReference type="GO" id="GO:0042802">
    <property type="term" value="F:identical protein binding"/>
    <property type="evidence" value="ECO:0007669"/>
    <property type="project" value="InterPro"/>
</dbReference>
<feature type="region of interest" description="Disordered" evidence="8">
    <location>
        <begin position="1"/>
        <end position="31"/>
    </location>
</feature>
<evidence type="ECO:0000256" key="3">
    <source>
        <dbReference type="ARBA" id="ARBA00022490"/>
    </source>
</evidence>
<evidence type="ECO:0000259" key="9">
    <source>
        <dbReference type="Pfam" id="PF06657"/>
    </source>
</evidence>
<feature type="compositionally biased region" description="Basic residues" evidence="8">
    <location>
        <begin position="257"/>
        <end position="269"/>
    </location>
</feature>
<evidence type="ECO:0000313" key="11">
    <source>
        <dbReference type="EMBL" id="CAB3230016.1"/>
    </source>
</evidence>
<feature type="domain" description="Cep57 centrosome localisation" evidence="10">
    <location>
        <begin position="48"/>
        <end position="245"/>
    </location>
</feature>
<dbReference type="GO" id="GO:0008017">
    <property type="term" value="F:microtubule binding"/>
    <property type="evidence" value="ECO:0007669"/>
    <property type="project" value="InterPro"/>
</dbReference>
<dbReference type="GO" id="GO:0043015">
    <property type="term" value="F:gamma-tubulin binding"/>
    <property type="evidence" value="ECO:0007669"/>
    <property type="project" value="InterPro"/>
</dbReference>
<keyword evidence="4" id="KW-0493">Microtubule</keyword>
<reference evidence="11" key="1">
    <citation type="submission" date="2020-04" db="EMBL/GenBank/DDBJ databases">
        <authorList>
            <person name="Neveu A P."/>
        </authorList>
    </citation>
    <scope>NUCLEOTIDE SEQUENCE</scope>
    <source>
        <tissue evidence="11">Whole embryo</tissue>
    </source>
</reference>
<evidence type="ECO:0000256" key="2">
    <source>
        <dbReference type="ARBA" id="ARBA00008179"/>
    </source>
</evidence>
<feature type="region of interest" description="Disordered" evidence="8">
    <location>
        <begin position="247"/>
        <end position="289"/>
    </location>
</feature>
<sequence length="522" mass="58777">MAMTTSLFDDPSLPSFQEYPTSRPFLNSDIKTTPGKPVKAFPESSSQAVLSALKGLQEKIYNLELDRSKAEKNLKDLAAETSAYKDVLTKSQQTPPRTWDQTTSFNGQVGRPLSSQHKPHKDTSEVETQLRNADTRCRLLERQLENMRKMVQVAEKERGDALERQVALERERGKITSENRDAQTRLTKLEKLHNRYEDLATRKAKSDAKVKDLEDKLQLEAHQRKLLSDKAAQFQTEAQAKRILMQDEIPVRDVPRPKKSQAKKKKKKPALVAKETAKPAASHSQAGQPHYRLNLADVPFITGKSASPSHSVTANMQKLLHGLKHHSPIYCNEQFLSAGAKDFSSDDDDISVSSENEVRGRKAKLKKVSKPSATEEDLSDLLIALQDEFGKMTFDHQVLAKQISLTHDPTLRQEIEMELDSLVHKMELKGDQISTVRRHRAKLQEARRKKKKKLQQQKAVPRRASSVPGGGGKARSQVKFGSVHNSPRSAVPAGEIRNRRLALLKDVKSVHSALRKDDLSWD</sequence>
<dbReference type="InterPro" id="IPR051756">
    <property type="entry name" value="Centrosomal_MT-associated"/>
</dbReference>
<protein>
    <submittedName>
        <fullName evidence="11">Centrosomal protein of 57 kDa-like</fullName>
    </submittedName>
</protein>
<accession>A0A6F9D8C2</accession>
<evidence type="ECO:0000256" key="5">
    <source>
        <dbReference type="ARBA" id="ARBA00023054"/>
    </source>
</evidence>
<dbReference type="GO" id="GO:0005874">
    <property type="term" value="C:microtubule"/>
    <property type="evidence" value="ECO:0007669"/>
    <property type="project" value="UniProtKB-KW"/>
</dbReference>
<dbReference type="Pfam" id="PF06657">
    <property type="entry name" value="Cep57_MT_bd"/>
    <property type="match status" value="1"/>
</dbReference>
<dbReference type="Gene3D" id="1.20.58.90">
    <property type="match status" value="1"/>
</dbReference>
<evidence type="ECO:0000256" key="6">
    <source>
        <dbReference type="ARBA" id="ARBA00023212"/>
    </source>
</evidence>
<dbReference type="Pfam" id="PF14073">
    <property type="entry name" value="Cep57_CLD"/>
    <property type="match status" value="1"/>
</dbReference>
<evidence type="ECO:0000256" key="8">
    <source>
        <dbReference type="SAM" id="MobiDB-lite"/>
    </source>
</evidence>
<comment type="subcellular location">
    <subcellularLocation>
        <location evidence="1">Cytoplasm</location>
        <location evidence="1">Cytoskeleton</location>
        <location evidence="1">Microtubule organizing center</location>
        <location evidence="1">Centrosome</location>
    </subcellularLocation>
</comment>
<gene>
    <name evidence="11" type="primary">Cep57</name>
</gene>
<dbReference type="PANTHER" id="PTHR19336">
    <property type="entry name" value="UNCHARACTERIZED DUF1167"/>
    <property type="match status" value="1"/>
</dbReference>
<feature type="coiled-coil region" evidence="7">
    <location>
        <begin position="53"/>
        <end position="80"/>
    </location>
</feature>
<dbReference type="GO" id="GO:0005813">
    <property type="term" value="C:centrosome"/>
    <property type="evidence" value="ECO:0007669"/>
    <property type="project" value="UniProtKB-SubCell"/>
</dbReference>
<dbReference type="InterPro" id="IPR024957">
    <property type="entry name" value="Cep57_MT-bd_dom"/>
</dbReference>
<feature type="compositionally biased region" description="Basic residues" evidence="8">
    <location>
        <begin position="445"/>
        <end position="455"/>
    </location>
</feature>
<comment type="similarity">
    <text evidence="2">Belongs to the translokin family.</text>
</comment>
<keyword evidence="6" id="KW-0206">Cytoskeleton</keyword>
<evidence type="ECO:0000256" key="1">
    <source>
        <dbReference type="ARBA" id="ARBA00004300"/>
    </source>
</evidence>
<dbReference type="EMBL" id="LR783842">
    <property type="protein sequence ID" value="CAB3230016.1"/>
    <property type="molecule type" value="mRNA"/>
</dbReference>
<organism evidence="11">
    <name type="scientific">Phallusia mammillata</name>
    <dbReference type="NCBI Taxonomy" id="59560"/>
    <lineage>
        <taxon>Eukaryota</taxon>
        <taxon>Metazoa</taxon>
        <taxon>Chordata</taxon>
        <taxon>Tunicata</taxon>
        <taxon>Ascidiacea</taxon>
        <taxon>Phlebobranchia</taxon>
        <taxon>Ascidiidae</taxon>
        <taxon>Phallusia</taxon>
    </lineage>
</organism>